<evidence type="ECO:0000313" key="2">
    <source>
        <dbReference type="Proteomes" id="UP001139971"/>
    </source>
</evidence>
<reference evidence="1" key="1">
    <citation type="submission" date="2023-02" db="EMBL/GenBank/DDBJ databases">
        <title>Tahibacter soli sp. nov. isolated from soil.</title>
        <authorList>
            <person name="Baek J.H."/>
            <person name="Lee J.K."/>
            <person name="Choi D.G."/>
            <person name="Jeon C.O."/>
        </authorList>
    </citation>
    <scope>NUCLEOTIDE SEQUENCE</scope>
    <source>
        <strain evidence="1">BL</strain>
    </source>
</reference>
<comment type="caution">
    <text evidence="1">The sequence shown here is derived from an EMBL/GenBank/DDBJ whole genome shotgun (WGS) entry which is preliminary data.</text>
</comment>
<name>A0A9X3YNI5_9GAMM</name>
<organism evidence="1 2">
    <name type="scientific">Tahibacter soli</name>
    <dbReference type="NCBI Taxonomy" id="2983605"/>
    <lineage>
        <taxon>Bacteria</taxon>
        <taxon>Pseudomonadati</taxon>
        <taxon>Pseudomonadota</taxon>
        <taxon>Gammaproteobacteria</taxon>
        <taxon>Lysobacterales</taxon>
        <taxon>Rhodanobacteraceae</taxon>
        <taxon>Tahibacter</taxon>
    </lineage>
</organism>
<sequence>MKICCDAMRAMQENVDGEGLFVRLVDDIRPFYVIEFRGIALKNEGEYRELLARSEFVAKLLIGERRPIEYCPWCGYDLRKYIADAQLNRYGLVRFLKKAFGYFGDGNNVVPSKPTRSEDR</sequence>
<accession>A0A9X3YNI5</accession>
<dbReference type="RefSeq" id="WP_263541641.1">
    <property type="nucleotide sequence ID" value="NZ_JAOVZO020000018.1"/>
</dbReference>
<dbReference type="AlphaFoldDB" id="A0A9X3YNI5"/>
<keyword evidence="2" id="KW-1185">Reference proteome</keyword>
<protein>
    <submittedName>
        <fullName evidence="1">Uncharacterized protein</fullName>
    </submittedName>
</protein>
<proteinExistence type="predicted"/>
<dbReference type="Proteomes" id="UP001139971">
    <property type="component" value="Unassembled WGS sequence"/>
</dbReference>
<evidence type="ECO:0000313" key="1">
    <source>
        <dbReference type="EMBL" id="MDC8013998.1"/>
    </source>
</evidence>
<dbReference type="EMBL" id="JAOVZO020000018">
    <property type="protein sequence ID" value="MDC8013998.1"/>
    <property type="molecule type" value="Genomic_DNA"/>
</dbReference>
<gene>
    <name evidence="1" type="ORF">OD750_015750</name>
</gene>